<name>A0ABS5I4U9_9GAMM</name>
<comment type="caution">
    <text evidence="1">The sequence shown here is derived from an EMBL/GenBank/DDBJ whole genome shotgun (WGS) entry which is preliminary data.</text>
</comment>
<dbReference type="EMBL" id="JAAIKR010000009">
    <property type="protein sequence ID" value="MBR9728395.1"/>
    <property type="molecule type" value="Genomic_DNA"/>
</dbReference>
<dbReference type="Proteomes" id="UP000811844">
    <property type="component" value="Unassembled WGS sequence"/>
</dbReference>
<evidence type="ECO:0000313" key="2">
    <source>
        <dbReference type="Proteomes" id="UP000811844"/>
    </source>
</evidence>
<protein>
    <submittedName>
        <fullName evidence="1">Uncharacterized protein</fullName>
    </submittedName>
</protein>
<sequence>MADTMVSMQGITVSAGLNISALLNAVQQANTMVWHAAIYNNFANGDMNTLLQRQLRSRQLQQLTIISQHCAQHWQDEFAAIVRPTLTSQDVSTLQRTSLNWCQQLSNSYPQQVHHCVSQHLPLQPILLIGDQLFIGQYAHSHSTSAQGLWLQIDSCALGLAGGELHQWYLDGTPANLCDWPQAIGRYVEECRQVSRQPFTLLEPTL</sequence>
<keyword evidence="2" id="KW-1185">Reference proteome</keyword>
<evidence type="ECO:0000313" key="1">
    <source>
        <dbReference type="EMBL" id="MBR9728395.1"/>
    </source>
</evidence>
<gene>
    <name evidence="1" type="ORF">G3R48_10465</name>
</gene>
<reference evidence="1 2" key="1">
    <citation type="submission" date="2020-02" db="EMBL/GenBank/DDBJ databases">
        <title>Shewanella WXL01 sp. nov., a marine bacterium isolated from green algae in Luhuitou Fringing Reef (Northern South China Sea).</title>
        <authorList>
            <person name="Wang X."/>
        </authorList>
    </citation>
    <scope>NUCLEOTIDE SEQUENCE [LARGE SCALE GENOMIC DNA]</scope>
    <source>
        <strain evidence="1 2">MCCC 1A01895</strain>
    </source>
</reference>
<organism evidence="1 2">
    <name type="scientific">Shewanella intestini</name>
    <dbReference type="NCBI Taxonomy" id="2017544"/>
    <lineage>
        <taxon>Bacteria</taxon>
        <taxon>Pseudomonadati</taxon>
        <taxon>Pseudomonadota</taxon>
        <taxon>Gammaproteobacteria</taxon>
        <taxon>Alteromonadales</taxon>
        <taxon>Shewanellaceae</taxon>
        <taxon>Shewanella</taxon>
    </lineage>
</organism>
<accession>A0ABS5I4U9</accession>
<proteinExistence type="predicted"/>